<dbReference type="CDD" id="cd18808">
    <property type="entry name" value="SF1_C_Upf1"/>
    <property type="match status" value="1"/>
</dbReference>
<dbReference type="Pfam" id="PF25396">
    <property type="entry name" value="ZNFX1"/>
    <property type="match status" value="1"/>
</dbReference>
<dbReference type="Gene3D" id="3.40.50.300">
    <property type="entry name" value="P-loop containing nucleotide triphosphate hydrolases"/>
    <property type="match status" value="3"/>
</dbReference>
<evidence type="ECO:0008006" key="7">
    <source>
        <dbReference type="Google" id="ProtNLM"/>
    </source>
</evidence>
<dbReference type="GO" id="GO:0004386">
    <property type="term" value="F:helicase activity"/>
    <property type="evidence" value="ECO:0007669"/>
    <property type="project" value="InterPro"/>
</dbReference>
<keyword evidence="1" id="KW-0175">Coiled coil</keyword>
<sequence>MKNFKLNFSELNFKQSEEIALNLCQPRFNPDAYFEKNFTANEETTRHLANLFDKALQSYSMSECLTQTLLPKLIYSKFWREHVYDLLGAKFINYSDFLDFVKSIFSICHHILILNSSLLKSIDPILERLDILIKYRLNNSTLLDDYNQSLGKFLKKSSPKKFENDFTRLSVVPKIKDVLSNKTPKLNKNIINGSYNSVNDYLDTQFRLLREDFLQPLRLGIGKFQEIIRDANLRRNEKLNEHVRFKLSRIESLNVYFDVKMTNNMCTDHGVVYTMKLDWASRRRTNWETSKKLIFGSLVCLSSDYFNRECIIGTICNRDSDALINQGIIQIKFNYDVAEMLNSQFNLPSPTKQYTMLETTAFFESYKHVLHALISFGQSPESDFPFKEILIDAKNSKITRPDYLKNAMIDFRSLVDKNKVLKVDPRTGIGKYEFSEESSYARNCSISNPDGWPNAEQMGLDESQYEAIKLALENKLTLIQGPPGTGKTYIGVKLVELLVHNKNLWWQKPGDRRRPILMVCYTNHALDQFLEYCVNVCKLDKGVVRVGSRCKNENLNPFLLSKLKRNHRYDPEILQAIKQENNKLLSIQNKLESLNSLLNCLNDKLGIVSFDSLKEFMNESHLDQLMGYNQNLNSFENRSSGDYTLLEWLGVFDIDPDCVKLSDLASELEKLNVKEENPEENGGEQLQVFDFDNQYLNNERMLEDDFLLEILESKPKKRSNFFINYDEISDMAFYFNELNTIEQSSDNFQYLVKRRMKFKNLNSDILSVKEHFDNLHNFNKGRTNFHLDESYNIWRLNINERFALYLTWAEQLKLKKQAELEDLVKQFNQSSNMLQEIRMQKDKTIMENALIIAMTTTGSSRYHKILKDIGPRIVIVEEAAEVFEAHIVSSLSKHCEHLILIGDHAQLRPNPAVYSLAIDYNLDVSLFERLVNNDTKKVMLKTQHRMRPEISVLMKHFYEKKIENHSSVLDFESIRGIDKNIYFVNHQQLESRLADSLSKANRHEALYLTKLCIYLLKQNYLPSQITVLTMYLGQATELRNLFRANNLTEIKVSTVDNFQGEENDIILLSLVRSNSNGKIGFLNIHNRVCVALSRARKGFYCIGNLDFIASHSDKWSSIIEHLKNLDCVGQGLKLTCTTHPENDVLAIEPDDFDLRLDGGCKLKCNFSLKCGHECSRYCHGNTDQEHLLHQCNLPCEKINPKCGHKCTRSCSQTNECNSCRFKIDKYIPECGHEIKLYCNTEPMKAFCYIPCEFKLPCGHNCSKVCARHLNLGDHEYDCKTMLQVDSQCKHKTKIMIQCSEQKWVLEKKCDKQCGETLECGHVCTNLCGQCLNGRVHKNCDEIIERVMPCGHKSTIECWRRFEPCEKGCFYKCSHRFREISCHEPLMKCLKPCRNNCEHFICDKKCSDICDRPPCNEQCPKRLKCGHQCIGICGEPCPRLCRLCDRAKVTKIFFGNERNDKAKFVFLFDCRHLLESNGLDNWVNMAVKNNAIPVCPKCKTRIRSTLRYSNLIKKHLNHIEEMKEFEYGNYDENFEEQNNLRNKIENLSKADIGDFDLKFRVSFLDDLDKKRLTRNELVAYKHTFMLFVEYLEITSMDLKLSTSQKSHLDYETRKIEDYLLEKFPVRICLYFSEQGFKEILSEIKRVKLVFRFYSLKNKLNLSILSDDKNKIIGFLDNYLIESTNKIDDGKEYIINDYLEKLETLIESEYRISKKELDSDHSFKSEKIYNS</sequence>
<name>A0A813VQB3_9BILA</name>
<evidence type="ECO:0000313" key="5">
    <source>
        <dbReference type="EMBL" id="CAF0839837.1"/>
    </source>
</evidence>
<dbReference type="SUPFAM" id="SSF52540">
    <property type="entry name" value="P-loop containing nucleoside triphosphate hydrolases"/>
    <property type="match status" value="1"/>
</dbReference>
<dbReference type="GO" id="GO:0031380">
    <property type="term" value="C:nuclear RNA-directed RNA polymerase complex"/>
    <property type="evidence" value="ECO:0007669"/>
    <property type="project" value="TreeGrafter"/>
</dbReference>
<feature type="coiled-coil region" evidence="1">
    <location>
        <begin position="577"/>
        <end position="638"/>
    </location>
</feature>
<dbReference type="OrthoDB" id="2423195at2759"/>
<evidence type="ECO:0000256" key="1">
    <source>
        <dbReference type="SAM" id="Coils"/>
    </source>
</evidence>
<dbReference type="InterPro" id="IPR041677">
    <property type="entry name" value="DNA2/NAM7_AAA_11"/>
</dbReference>
<dbReference type="PANTHER" id="PTHR10887">
    <property type="entry name" value="DNA2/NAM7 HELICASE FAMILY"/>
    <property type="match status" value="1"/>
</dbReference>
<dbReference type="InterPro" id="IPR027417">
    <property type="entry name" value="P-loop_NTPase"/>
</dbReference>
<evidence type="ECO:0000259" key="2">
    <source>
        <dbReference type="Pfam" id="PF13086"/>
    </source>
</evidence>
<gene>
    <name evidence="5" type="ORF">OXX778_LOCUS8395</name>
</gene>
<dbReference type="InterPro" id="IPR041679">
    <property type="entry name" value="DNA2/NAM7-like_C"/>
</dbReference>
<dbReference type="GO" id="GO:0031048">
    <property type="term" value="P:regulatory ncRNA-mediated heterochromatin formation"/>
    <property type="evidence" value="ECO:0007669"/>
    <property type="project" value="TreeGrafter"/>
</dbReference>
<proteinExistence type="predicted"/>
<reference evidence="5" key="1">
    <citation type="submission" date="2021-02" db="EMBL/GenBank/DDBJ databases">
        <authorList>
            <person name="Nowell W R."/>
        </authorList>
    </citation>
    <scope>NUCLEOTIDE SEQUENCE</scope>
    <source>
        <strain evidence="5">Ploen Becks lab</strain>
    </source>
</reference>
<dbReference type="InterPro" id="IPR045055">
    <property type="entry name" value="DNA2/NAM7-like"/>
</dbReference>
<dbReference type="EMBL" id="CAJNOC010001151">
    <property type="protein sequence ID" value="CAF0839837.1"/>
    <property type="molecule type" value="Genomic_DNA"/>
</dbReference>
<dbReference type="Pfam" id="PF13087">
    <property type="entry name" value="AAA_12"/>
    <property type="match status" value="1"/>
</dbReference>
<dbReference type="Proteomes" id="UP000663879">
    <property type="component" value="Unassembled WGS sequence"/>
</dbReference>
<feature type="domain" description="DNA2/NAM7 helicase helicase" evidence="2">
    <location>
        <begin position="790"/>
        <end position="909"/>
    </location>
</feature>
<evidence type="ECO:0000259" key="3">
    <source>
        <dbReference type="Pfam" id="PF13087"/>
    </source>
</evidence>
<evidence type="ECO:0000313" key="6">
    <source>
        <dbReference type="Proteomes" id="UP000663879"/>
    </source>
</evidence>
<protein>
    <recommendedName>
        <fullName evidence="7">NFX1-type zinc finger-containing protein 1</fullName>
    </recommendedName>
</protein>
<feature type="domain" description="ZNFX1" evidence="4">
    <location>
        <begin position="249"/>
        <end position="360"/>
    </location>
</feature>
<dbReference type="InterPro" id="IPR047187">
    <property type="entry name" value="SF1_C_Upf1"/>
</dbReference>
<keyword evidence="6" id="KW-1185">Reference proteome</keyword>
<comment type="caution">
    <text evidence="5">The sequence shown here is derived from an EMBL/GenBank/DDBJ whole genome shotgun (WGS) entry which is preliminary data.</text>
</comment>
<dbReference type="PANTHER" id="PTHR10887:SF341">
    <property type="entry name" value="NFX1-TYPE ZINC FINGER-CONTAINING PROTEIN 1"/>
    <property type="match status" value="1"/>
</dbReference>
<dbReference type="FunFam" id="3.40.50.300:FF:000742">
    <property type="entry name" value="NFX1-type zinc finger-containing protein 1"/>
    <property type="match status" value="1"/>
</dbReference>
<dbReference type="Pfam" id="PF13086">
    <property type="entry name" value="AAA_11"/>
    <property type="match status" value="2"/>
</dbReference>
<evidence type="ECO:0000259" key="4">
    <source>
        <dbReference type="Pfam" id="PF25396"/>
    </source>
</evidence>
<feature type="domain" description="DNA2/NAM7 helicase-like C-terminal" evidence="3">
    <location>
        <begin position="922"/>
        <end position="1104"/>
    </location>
</feature>
<accession>A0A813VQB3</accession>
<organism evidence="5 6">
    <name type="scientific">Brachionus calyciflorus</name>
    <dbReference type="NCBI Taxonomy" id="104777"/>
    <lineage>
        <taxon>Eukaryota</taxon>
        <taxon>Metazoa</taxon>
        <taxon>Spiralia</taxon>
        <taxon>Gnathifera</taxon>
        <taxon>Rotifera</taxon>
        <taxon>Eurotatoria</taxon>
        <taxon>Monogononta</taxon>
        <taxon>Pseudotrocha</taxon>
        <taxon>Ploima</taxon>
        <taxon>Brachionidae</taxon>
        <taxon>Brachionus</taxon>
    </lineage>
</organism>
<feature type="domain" description="DNA2/NAM7 helicase helicase" evidence="2">
    <location>
        <begin position="460"/>
        <end position="595"/>
    </location>
</feature>
<dbReference type="InterPro" id="IPR057373">
    <property type="entry name" value="ZNFX1"/>
</dbReference>